<organism evidence="1 2">
    <name type="scientific">Methanosarcina thermophila</name>
    <dbReference type="NCBI Taxonomy" id="2210"/>
    <lineage>
        <taxon>Archaea</taxon>
        <taxon>Methanobacteriati</taxon>
        <taxon>Methanobacteriota</taxon>
        <taxon>Stenosarchaea group</taxon>
        <taxon>Methanomicrobia</taxon>
        <taxon>Methanosarcinales</taxon>
        <taxon>Methanosarcinaceae</taxon>
        <taxon>Methanosarcina</taxon>
    </lineage>
</organism>
<dbReference type="AlphaFoldDB" id="A0A3G9CUM3"/>
<accession>A0A3G9CUM3</accession>
<dbReference type="EMBL" id="AP017646">
    <property type="protein sequence ID" value="BAW30002.1"/>
    <property type="molecule type" value="Genomic_DNA"/>
</dbReference>
<protein>
    <submittedName>
        <fullName evidence="1">Uncharacterized protein</fullName>
    </submittedName>
</protein>
<sequence>MLTARNIFHKKLYMSRSYTVRDSIDLEYAIEIGIWRLNPLLTKWDLERSFKFQIYS</sequence>
<reference evidence="1 2" key="1">
    <citation type="submission" date="2016-09" db="EMBL/GenBank/DDBJ databases">
        <title>Complete Genome Sequence of Methanosarcina thermophila MT-1.</title>
        <authorList>
            <person name="Kouzuma A."/>
        </authorList>
    </citation>
    <scope>NUCLEOTIDE SEQUENCE [LARGE SCALE GENOMIC DNA]</scope>
    <source>
        <strain evidence="1 2">MT-1</strain>
    </source>
</reference>
<gene>
    <name evidence="1" type="ORF">MESMT1_2072</name>
</gene>
<proteinExistence type="predicted"/>
<dbReference type="Proteomes" id="UP000265557">
    <property type="component" value="Chromosome"/>
</dbReference>
<name>A0A3G9CUM3_METTE</name>
<evidence type="ECO:0000313" key="2">
    <source>
        <dbReference type="Proteomes" id="UP000265557"/>
    </source>
</evidence>
<evidence type="ECO:0000313" key="1">
    <source>
        <dbReference type="EMBL" id="BAW30002.1"/>
    </source>
</evidence>